<dbReference type="EMBL" id="OZ034819">
    <property type="protein sequence ID" value="CAL1391653.1"/>
    <property type="molecule type" value="Genomic_DNA"/>
</dbReference>
<gene>
    <name evidence="2" type="ORF">LTRI10_LOCUS32357</name>
</gene>
<dbReference type="Proteomes" id="UP001497516">
    <property type="component" value="Chromosome 6"/>
</dbReference>
<evidence type="ECO:0000256" key="1">
    <source>
        <dbReference type="PROSITE-ProRule" id="PRU00023"/>
    </source>
</evidence>
<dbReference type="PROSITE" id="PS50088">
    <property type="entry name" value="ANK_REPEAT"/>
    <property type="match status" value="1"/>
</dbReference>
<evidence type="ECO:0000313" key="2">
    <source>
        <dbReference type="EMBL" id="CAL1391653.1"/>
    </source>
</evidence>
<keyword evidence="1" id="KW-0040">ANK repeat</keyword>
<dbReference type="AlphaFoldDB" id="A0AAV2F036"/>
<feature type="repeat" description="ANK" evidence="1">
    <location>
        <begin position="61"/>
        <end position="93"/>
    </location>
</feature>
<proteinExistence type="predicted"/>
<dbReference type="InterPro" id="IPR036770">
    <property type="entry name" value="Ankyrin_rpt-contain_sf"/>
</dbReference>
<sequence length="682" mass="76929">MVKEEADDVEAFLASLDPKSKCCPPEVVAKLIQSRAIGCIAALLERKVPHNRLDIRGRVGNCQLPLHYAAKFGFHEAIELLIRHWVPPNLIDSSFEPEELETGAIDYALETSCNEWNKKMEESRSGLLLSDLILWLPEWISDADNFNWWHTVKLLGRAKDEDLEKKIFEYARNGQAAKLLWLLLAVPDRVLSPTFLHGLTQCADILACPLLRDYSLRDILTAQLASLVADIWCCSYGDDPQLINSLEEQRSILTSSLLLLEVFQRAGTQLSNLMAMLAQKEKHQLSNSPIAQQVQAVLEGAGIPITSLNCPAPSRSLRHKEWDDDWPSSQYLAFLIQPASVSRSETLDSEFSRAIEKLCYHPCLKEMSPSAFKLLFIFCLPDMVEKMQCMLQLELKYGKPAKVIHPTYLAKLCFIYITEGRIVEFTAALMAGRVLLQFDNPLSPQMSDHTLGYKDYIPTLYDFLLHALRRVLDEEIGLTGKSEDTVTVQTLKEKKSIVASAFLLTRIFENSSQCIHRYLYSPRYKVIQQCRDLKMVVDDVSSLLEDSGFVLTPEDVSVDHLECFSSKAGVSRTGLEEGNLLSFVSHLQTTSCVKEKQATRASKAIMSTENVESSLLVGLSINKFRSRSYHSFVPRYAGSKVAWLPAPKGVKLITKRAESAILSDSILRKSWKFLTMTKMLRL</sequence>
<dbReference type="InterPro" id="IPR002110">
    <property type="entry name" value="Ankyrin_rpt"/>
</dbReference>
<dbReference type="SUPFAM" id="SSF48403">
    <property type="entry name" value="Ankyrin repeat"/>
    <property type="match status" value="1"/>
</dbReference>
<organism evidence="2 3">
    <name type="scientific">Linum trigynum</name>
    <dbReference type="NCBI Taxonomy" id="586398"/>
    <lineage>
        <taxon>Eukaryota</taxon>
        <taxon>Viridiplantae</taxon>
        <taxon>Streptophyta</taxon>
        <taxon>Embryophyta</taxon>
        <taxon>Tracheophyta</taxon>
        <taxon>Spermatophyta</taxon>
        <taxon>Magnoliopsida</taxon>
        <taxon>eudicotyledons</taxon>
        <taxon>Gunneridae</taxon>
        <taxon>Pentapetalae</taxon>
        <taxon>rosids</taxon>
        <taxon>fabids</taxon>
        <taxon>Malpighiales</taxon>
        <taxon>Linaceae</taxon>
        <taxon>Linum</taxon>
    </lineage>
</organism>
<dbReference type="Gene3D" id="1.25.40.20">
    <property type="entry name" value="Ankyrin repeat-containing domain"/>
    <property type="match status" value="1"/>
</dbReference>
<name>A0AAV2F036_9ROSI</name>
<accession>A0AAV2F036</accession>
<reference evidence="2 3" key="1">
    <citation type="submission" date="2024-04" db="EMBL/GenBank/DDBJ databases">
        <authorList>
            <person name="Fracassetti M."/>
        </authorList>
    </citation>
    <scope>NUCLEOTIDE SEQUENCE [LARGE SCALE GENOMIC DNA]</scope>
</reference>
<evidence type="ECO:0000313" key="3">
    <source>
        <dbReference type="Proteomes" id="UP001497516"/>
    </source>
</evidence>
<keyword evidence="3" id="KW-1185">Reference proteome</keyword>
<protein>
    <submittedName>
        <fullName evidence="2">Uncharacterized protein</fullName>
    </submittedName>
</protein>